<evidence type="ECO:0000256" key="2">
    <source>
        <dbReference type="ARBA" id="ARBA00022692"/>
    </source>
</evidence>
<evidence type="ECO:0000313" key="7">
    <source>
        <dbReference type="Proteomes" id="UP000824192"/>
    </source>
</evidence>
<evidence type="ECO:0000256" key="4">
    <source>
        <dbReference type="ARBA" id="ARBA00023136"/>
    </source>
</evidence>
<gene>
    <name evidence="6" type="ORF">H9868_05165</name>
</gene>
<comment type="subcellular location">
    <subcellularLocation>
        <location evidence="1">Membrane</location>
        <topology evidence="1">Multi-pass membrane protein</topology>
    </subcellularLocation>
</comment>
<dbReference type="InterPro" id="IPR006480">
    <property type="entry name" value="Phage_holin_4_1"/>
</dbReference>
<proteinExistence type="predicted"/>
<dbReference type="GO" id="GO:0016020">
    <property type="term" value="C:membrane"/>
    <property type="evidence" value="ECO:0007669"/>
    <property type="project" value="UniProtKB-SubCell"/>
</dbReference>
<accession>A0A9D1UN09</accession>
<name>A0A9D1UN09_9FIRM</name>
<keyword evidence="4" id="KW-0472">Membrane</keyword>
<dbReference type="AlphaFoldDB" id="A0A9D1UN09"/>
<sequence>MNGIHLRCGVTAALSAAGSALAAALGGWDGGLETLVWCMAVDYLTGLMVAGIFHRSGKSESGALDSRAGFLGLVRKGAELLLVLVANRLDGALGGGAYARTAVILFFTANEGLSILENLGLMGVPYPAFLQAALEVLRDNSQSGTEKR</sequence>
<keyword evidence="3" id="KW-1133">Transmembrane helix</keyword>
<keyword evidence="5" id="KW-0732">Signal</keyword>
<feature type="signal peptide" evidence="5">
    <location>
        <begin position="1"/>
        <end position="22"/>
    </location>
</feature>
<evidence type="ECO:0000313" key="6">
    <source>
        <dbReference type="EMBL" id="HIW93914.1"/>
    </source>
</evidence>
<organism evidence="6 7">
    <name type="scientific">Candidatus Flavonifractor merdipullorum</name>
    <dbReference type="NCBI Taxonomy" id="2838590"/>
    <lineage>
        <taxon>Bacteria</taxon>
        <taxon>Bacillati</taxon>
        <taxon>Bacillota</taxon>
        <taxon>Clostridia</taxon>
        <taxon>Eubacteriales</taxon>
        <taxon>Oscillospiraceae</taxon>
        <taxon>Flavonifractor</taxon>
    </lineage>
</organism>
<evidence type="ECO:0000256" key="3">
    <source>
        <dbReference type="ARBA" id="ARBA00022989"/>
    </source>
</evidence>
<reference evidence="6" key="1">
    <citation type="journal article" date="2021" name="PeerJ">
        <title>Extensive microbial diversity within the chicken gut microbiome revealed by metagenomics and culture.</title>
        <authorList>
            <person name="Gilroy R."/>
            <person name="Ravi A."/>
            <person name="Getino M."/>
            <person name="Pursley I."/>
            <person name="Horton D.L."/>
            <person name="Alikhan N.F."/>
            <person name="Baker D."/>
            <person name="Gharbi K."/>
            <person name="Hall N."/>
            <person name="Watson M."/>
            <person name="Adriaenssens E.M."/>
            <person name="Foster-Nyarko E."/>
            <person name="Jarju S."/>
            <person name="Secka A."/>
            <person name="Antonio M."/>
            <person name="Oren A."/>
            <person name="Chaudhuri R.R."/>
            <person name="La Ragione R."/>
            <person name="Hildebrand F."/>
            <person name="Pallen M.J."/>
        </authorList>
    </citation>
    <scope>NUCLEOTIDE SEQUENCE</scope>
    <source>
        <strain evidence="6">ChiGjej6B6-1540</strain>
    </source>
</reference>
<dbReference type="Pfam" id="PF05105">
    <property type="entry name" value="Phage_holin_4_1"/>
    <property type="match status" value="1"/>
</dbReference>
<evidence type="ECO:0000256" key="5">
    <source>
        <dbReference type="SAM" id="SignalP"/>
    </source>
</evidence>
<feature type="chain" id="PRO_5039614241" evidence="5">
    <location>
        <begin position="23"/>
        <end position="148"/>
    </location>
</feature>
<keyword evidence="2" id="KW-0812">Transmembrane</keyword>
<reference evidence="6" key="2">
    <citation type="submission" date="2021-04" db="EMBL/GenBank/DDBJ databases">
        <authorList>
            <person name="Gilroy R."/>
        </authorList>
    </citation>
    <scope>NUCLEOTIDE SEQUENCE</scope>
    <source>
        <strain evidence="6">ChiGjej6B6-1540</strain>
    </source>
</reference>
<dbReference type="NCBIfam" id="TIGR01593">
    <property type="entry name" value="holin_tox_secr"/>
    <property type="match status" value="1"/>
</dbReference>
<evidence type="ECO:0000256" key="1">
    <source>
        <dbReference type="ARBA" id="ARBA00004141"/>
    </source>
</evidence>
<dbReference type="Proteomes" id="UP000824192">
    <property type="component" value="Unassembled WGS sequence"/>
</dbReference>
<dbReference type="EMBL" id="DXGA01000106">
    <property type="protein sequence ID" value="HIW93914.1"/>
    <property type="molecule type" value="Genomic_DNA"/>
</dbReference>
<protein>
    <submittedName>
        <fullName evidence="6">Phage holin family protein</fullName>
    </submittedName>
</protein>
<comment type="caution">
    <text evidence="6">The sequence shown here is derived from an EMBL/GenBank/DDBJ whole genome shotgun (WGS) entry which is preliminary data.</text>
</comment>